<evidence type="ECO:0000313" key="2">
    <source>
        <dbReference type="Proteomes" id="UP001627154"/>
    </source>
</evidence>
<keyword evidence="2" id="KW-1185">Reference proteome</keyword>
<sequence>MRSILWKWVVLISYFEKEASKDETAKRIHDLLCDPVAELYVKFLYFILSKFAHVNEELQSVSTVLNENQDSMSELFLNIVSLYMVSNYVIETKIQDIDPTNEDHMKEQSSINVGMECLRLLNKEDTKIGYNEKKEFFEACQKFLITACSELKRKCDYFALDHINLRPLLHPKNALSQNYHENYAVNLNELCKAYAQFVSSNDVLRNINDQWQALCEDTFPPFISDQSDVDTFWIELSAYQETQRNNYYRDLCDLALSILLLPNSNASAERLWSKYNLEKTQLRNRLHFETVRDILFTSSLARYIRDCKGSYKFSDDAIMAAFHVKTRKKEQKPPTSLKLEISDVWNEHSYFVNKKKMSHEMESTFKLKRKPQVNYLNKLPGESHSHLANKIPRLQIEVDDYMETDNLESLNSITGQSEKFVPEIFELENNELENNELENNEPENNKPENNDLENESILEKVNNYMQIQDEYFEKFAIIAVYKSEDLLKFCFRTGASRYIHINELKTLDGERYIESSIIEAYMIRKITENEWQDTCFVPFNTSIWIVGDKRSYKKKSSFIFRLDYNFKDIVLIPYIYRKHCCILIMNCLTQQMHHYDPMQSTPSDVVPNIFLNYLSKCNPNRLTEIEWQINREEHKLSLQKDNFNCVIFVVKYMDYYVKKMFGILDYDSLPANEYRRYLANFIVRNSWPLDDICLGCYNTKQILKYKCKSCGRQIHENCIYFFFNEEMCKLCKSEYGEDYKVVGLPNPLNHCWLNASLQLLYALPIFNFSCIYLSSTTSELLKSFIELRTFLQRQTSPDMRQVLKLLK</sequence>
<proteinExistence type="predicted"/>
<dbReference type="InterPro" id="IPR038765">
    <property type="entry name" value="Papain-like_cys_pep_sf"/>
</dbReference>
<dbReference type="EMBL" id="JBJJXI010000123">
    <property type="protein sequence ID" value="KAL3389517.1"/>
    <property type="molecule type" value="Genomic_DNA"/>
</dbReference>
<dbReference type="SUPFAM" id="SSF54001">
    <property type="entry name" value="Cysteine proteinases"/>
    <property type="match status" value="2"/>
</dbReference>
<dbReference type="AlphaFoldDB" id="A0ABD2WAK6"/>
<protein>
    <recommendedName>
        <fullName evidence="3">Phorbol-ester/DAG-type domain-containing protein</fullName>
    </recommendedName>
</protein>
<evidence type="ECO:0008006" key="3">
    <source>
        <dbReference type="Google" id="ProtNLM"/>
    </source>
</evidence>
<dbReference type="Proteomes" id="UP001627154">
    <property type="component" value="Unassembled WGS sequence"/>
</dbReference>
<evidence type="ECO:0000313" key="1">
    <source>
        <dbReference type="EMBL" id="KAL3389517.1"/>
    </source>
</evidence>
<accession>A0ABD2WAK6</accession>
<dbReference type="InterPro" id="IPR012337">
    <property type="entry name" value="RNaseH-like_sf"/>
</dbReference>
<dbReference type="Gene3D" id="3.40.395.10">
    <property type="entry name" value="Adenoviral Proteinase, Chain A"/>
    <property type="match status" value="1"/>
</dbReference>
<reference evidence="1 2" key="1">
    <citation type="journal article" date="2024" name="bioRxiv">
        <title>A reference genome for Trichogramma kaykai: A tiny desert-dwelling parasitoid wasp with competing sex-ratio distorters.</title>
        <authorList>
            <person name="Culotta J."/>
            <person name="Lindsey A.R."/>
        </authorList>
    </citation>
    <scope>NUCLEOTIDE SEQUENCE [LARGE SCALE GENOMIC DNA]</scope>
    <source>
        <strain evidence="1 2">KSX58</strain>
    </source>
</reference>
<name>A0ABD2WAK6_9HYME</name>
<organism evidence="1 2">
    <name type="scientific">Trichogramma kaykai</name>
    <dbReference type="NCBI Taxonomy" id="54128"/>
    <lineage>
        <taxon>Eukaryota</taxon>
        <taxon>Metazoa</taxon>
        <taxon>Ecdysozoa</taxon>
        <taxon>Arthropoda</taxon>
        <taxon>Hexapoda</taxon>
        <taxon>Insecta</taxon>
        <taxon>Pterygota</taxon>
        <taxon>Neoptera</taxon>
        <taxon>Endopterygota</taxon>
        <taxon>Hymenoptera</taxon>
        <taxon>Apocrita</taxon>
        <taxon>Proctotrupomorpha</taxon>
        <taxon>Chalcidoidea</taxon>
        <taxon>Trichogrammatidae</taxon>
        <taxon>Trichogramma</taxon>
    </lineage>
</organism>
<comment type="caution">
    <text evidence="1">The sequence shown here is derived from an EMBL/GenBank/DDBJ whole genome shotgun (WGS) entry which is preliminary data.</text>
</comment>
<gene>
    <name evidence="1" type="ORF">TKK_015725</name>
</gene>
<dbReference type="SUPFAM" id="SSF53098">
    <property type="entry name" value="Ribonuclease H-like"/>
    <property type="match status" value="1"/>
</dbReference>